<feature type="non-terminal residue" evidence="1">
    <location>
        <position position="1"/>
    </location>
</feature>
<sequence length="154" mass="16839">IFLRSSAGVLISRRLTIHGILDFTGVLDWSEISTSLASRNRTALLNHVYIHALSHGVLLLLAAAWLSCFWSHFGVPGYLPADSRKIASRTPHPVLYRAFAPGSGVRVLFSYWLIPGGEEIDFLIGPGAPTLPSTVFDLCAPLQCIAISDPLTWR</sequence>
<gene>
    <name evidence="1" type="ORF">KQX54_012411</name>
</gene>
<proteinExistence type="predicted"/>
<dbReference type="AlphaFoldDB" id="A0AAV7I8S7"/>
<accession>A0AAV7I8S7</accession>
<keyword evidence="2" id="KW-1185">Reference proteome</keyword>
<evidence type="ECO:0000313" key="2">
    <source>
        <dbReference type="Proteomes" id="UP000826195"/>
    </source>
</evidence>
<comment type="caution">
    <text evidence="1">The sequence shown here is derived from an EMBL/GenBank/DDBJ whole genome shotgun (WGS) entry which is preliminary data.</text>
</comment>
<protein>
    <submittedName>
        <fullName evidence="1">Uncharacterized protein</fullName>
    </submittedName>
</protein>
<evidence type="ECO:0000313" key="1">
    <source>
        <dbReference type="EMBL" id="KAH0546626.1"/>
    </source>
</evidence>
<name>A0AAV7I8S7_COTGL</name>
<organism evidence="1 2">
    <name type="scientific">Cotesia glomerata</name>
    <name type="common">Lepidopteran parasitic wasp</name>
    <name type="synonym">Apanteles glomeratus</name>
    <dbReference type="NCBI Taxonomy" id="32391"/>
    <lineage>
        <taxon>Eukaryota</taxon>
        <taxon>Metazoa</taxon>
        <taxon>Ecdysozoa</taxon>
        <taxon>Arthropoda</taxon>
        <taxon>Hexapoda</taxon>
        <taxon>Insecta</taxon>
        <taxon>Pterygota</taxon>
        <taxon>Neoptera</taxon>
        <taxon>Endopterygota</taxon>
        <taxon>Hymenoptera</taxon>
        <taxon>Apocrita</taxon>
        <taxon>Ichneumonoidea</taxon>
        <taxon>Braconidae</taxon>
        <taxon>Microgastrinae</taxon>
        <taxon>Cotesia</taxon>
    </lineage>
</organism>
<dbReference type="EMBL" id="JAHXZJ010002237">
    <property type="protein sequence ID" value="KAH0546626.1"/>
    <property type="molecule type" value="Genomic_DNA"/>
</dbReference>
<dbReference type="Proteomes" id="UP000826195">
    <property type="component" value="Unassembled WGS sequence"/>
</dbReference>
<reference evidence="1 2" key="1">
    <citation type="journal article" date="2021" name="J. Hered.">
        <title>A chromosome-level genome assembly of the parasitoid wasp, Cotesia glomerata (Hymenoptera: Braconidae).</title>
        <authorList>
            <person name="Pinto B.J."/>
            <person name="Weis J.J."/>
            <person name="Gamble T."/>
            <person name="Ode P.J."/>
            <person name="Paul R."/>
            <person name="Zaspel J.M."/>
        </authorList>
    </citation>
    <scope>NUCLEOTIDE SEQUENCE [LARGE SCALE GENOMIC DNA]</scope>
    <source>
        <strain evidence="1">CgM1</strain>
    </source>
</reference>